<sequence length="579" mass="62277">MLIVSDIGFLGDTDRLFSTLASRHAAGLVVTSALPDDDSLNAVRAGAAHYKVPLLASNRTLHQWKTNLAGLVTEMSAAAVHQHVARLSSLFDQLRAPAADMVQSIADLLSRELAAEVVIGSRGEILAAAPATAPIALASVLTNPDRRQLTTPAGLFARVESIGDSEQFLAVALKDPFGHSERALVVHAANALALALAPSGRIGEPDFRQALTEIRLSVFQLLMTGHVTDAQRVMAGVSPGLLDSEEARVFIINCGSAHRDRVLAEVEKDLGDTALPVRCPAYPEHIISIVPVNSGHDPEQDIGRLLTTFDGARVSVGGSSRYPMANVGAAYSEALEALGRTEYRAEKMIVNRTKVLGLADILPADLARAWASRVLDPVLTATGGMQILSSVAMALEFKTTKASRIIRIHRNTLQRRVAKVFADLGFVPERTLDRIVVSLAIQIVATHGADPSPYRQVSLDDVLGVAPVRAWAEKFLRPLATDSRDLLQTVRAWVLAEFDSDAAGSRLQVSDRTVRWRVQAAETLMERDLITIWPPIDEDPGEQRLSGIRPLTVALYVTTPLGGARPPLTDPAAPPAQQR</sequence>
<dbReference type="PANTHER" id="PTHR33744">
    <property type="entry name" value="CARBOHYDRATE DIACID REGULATOR"/>
    <property type="match status" value="1"/>
</dbReference>
<dbReference type="InterPro" id="IPR041522">
    <property type="entry name" value="CdaR_GGDEF"/>
</dbReference>
<evidence type="ECO:0000313" key="2">
    <source>
        <dbReference type="EMBL" id="MDV7217753.1"/>
    </source>
</evidence>
<dbReference type="InterPro" id="IPR042070">
    <property type="entry name" value="PucR_C-HTH_sf"/>
</dbReference>
<accession>A0ABU4FAY7</accession>
<dbReference type="EMBL" id="JAWMAJ010000052">
    <property type="protein sequence ID" value="MDV7217753.1"/>
    <property type="molecule type" value="Genomic_DNA"/>
</dbReference>
<dbReference type="Pfam" id="PF17853">
    <property type="entry name" value="GGDEF_2"/>
    <property type="match status" value="1"/>
</dbReference>
<evidence type="ECO:0000313" key="3">
    <source>
        <dbReference type="Proteomes" id="UP001187346"/>
    </source>
</evidence>
<organism evidence="2 3">
    <name type="scientific">Streptomyces prunicolor</name>
    <dbReference type="NCBI Taxonomy" id="67348"/>
    <lineage>
        <taxon>Bacteria</taxon>
        <taxon>Bacillati</taxon>
        <taxon>Actinomycetota</taxon>
        <taxon>Actinomycetes</taxon>
        <taxon>Kitasatosporales</taxon>
        <taxon>Streptomycetaceae</taxon>
        <taxon>Streptomyces</taxon>
    </lineage>
</organism>
<comment type="caution">
    <text evidence="2">The sequence shown here is derived from an EMBL/GenBank/DDBJ whole genome shotgun (WGS) entry which is preliminary data.</text>
</comment>
<dbReference type="InterPro" id="IPR051448">
    <property type="entry name" value="CdaR-like_regulators"/>
</dbReference>
<protein>
    <recommendedName>
        <fullName evidence="1">CdaR GGDEF-like domain-containing protein</fullName>
    </recommendedName>
</protein>
<dbReference type="Gene3D" id="1.10.10.2840">
    <property type="entry name" value="PucR C-terminal helix-turn-helix domain"/>
    <property type="match status" value="2"/>
</dbReference>
<dbReference type="RefSeq" id="WP_317771956.1">
    <property type="nucleotide sequence ID" value="NZ_JAWMAJ010000052.1"/>
</dbReference>
<reference evidence="2 3" key="1">
    <citation type="submission" date="2023-10" db="EMBL/GenBank/DDBJ databases">
        <title>Characterization of rhizosphere-enriched actinobacteria from wheat plants lab-grown on chernevaya soil.</title>
        <authorList>
            <person name="Tikhonova E.N."/>
            <person name="Konopkin A."/>
            <person name="Kravchenko I.K."/>
        </authorList>
    </citation>
    <scope>NUCLEOTIDE SEQUENCE [LARGE SCALE GENOMIC DNA]</scope>
    <source>
        <strain evidence="2 3">RR29</strain>
    </source>
</reference>
<dbReference type="Proteomes" id="UP001187346">
    <property type="component" value="Unassembled WGS sequence"/>
</dbReference>
<keyword evidence="3" id="KW-1185">Reference proteome</keyword>
<dbReference type="PANTHER" id="PTHR33744:SF1">
    <property type="entry name" value="DNA-BINDING TRANSCRIPTIONAL ACTIVATOR ADER"/>
    <property type="match status" value="1"/>
</dbReference>
<gene>
    <name evidence="2" type="ORF">R5A26_17515</name>
</gene>
<name>A0ABU4FAY7_9ACTN</name>
<evidence type="ECO:0000259" key="1">
    <source>
        <dbReference type="Pfam" id="PF17853"/>
    </source>
</evidence>
<proteinExistence type="predicted"/>
<feature type="domain" description="CdaR GGDEF-like" evidence="1">
    <location>
        <begin position="248"/>
        <end position="338"/>
    </location>
</feature>